<name>A0AAJ0CHN4_9HYPO</name>
<dbReference type="PANTHER" id="PTHR33572">
    <property type="entry name" value="SPORE DEVELOPMENT REGULATOR VOSA"/>
    <property type="match status" value="1"/>
</dbReference>
<evidence type="ECO:0000313" key="12">
    <source>
        <dbReference type="Proteomes" id="UP001251528"/>
    </source>
</evidence>
<organism evidence="11 12">
    <name type="scientific">Conoideocrella luteorostrata</name>
    <dbReference type="NCBI Taxonomy" id="1105319"/>
    <lineage>
        <taxon>Eukaryota</taxon>
        <taxon>Fungi</taxon>
        <taxon>Dikarya</taxon>
        <taxon>Ascomycota</taxon>
        <taxon>Pezizomycotina</taxon>
        <taxon>Sordariomycetes</taxon>
        <taxon>Hypocreomycetidae</taxon>
        <taxon>Hypocreales</taxon>
        <taxon>Clavicipitaceae</taxon>
        <taxon>Conoideocrella</taxon>
    </lineage>
</organism>
<evidence type="ECO:0000256" key="1">
    <source>
        <dbReference type="ARBA" id="ARBA00004123"/>
    </source>
</evidence>
<dbReference type="Gene3D" id="2.60.40.3960">
    <property type="entry name" value="Velvet domain"/>
    <property type="match status" value="1"/>
</dbReference>
<gene>
    <name evidence="11" type="primary">VEL1_1</name>
    <name evidence="11" type="ORF">QQS21_009042</name>
</gene>
<keyword evidence="5" id="KW-0805">Transcription regulation</keyword>
<feature type="domain" description="Velvet" evidence="10">
    <location>
        <begin position="44"/>
        <end position="232"/>
    </location>
</feature>
<dbReference type="InterPro" id="IPR021740">
    <property type="entry name" value="Velvet"/>
</dbReference>
<keyword evidence="6" id="KW-0804">Transcription</keyword>
<proteinExistence type="inferred from homology"/>
<evidence type="ECO:0000256" key="5">
    <source>
        <dbReference type="ARBA" id="ARBA00023015"/>
    </source>
</evidence>
<evidence type="ECO:0000256" key="2">
    <source>
        <dbReference type="ARBA" id="ARBA00004496"/>
    </source>
</evidence>
<dbReference type="EMBL" id="JASWJB010000221">
    <property type="protein sequence ID" value="KAK2593243.1"/>
    <property type="molecule type" value="Genomic_DNA"/>
</dbReference>
<keyword evidence="7" id="KW-0539">Nucleus</keyword>
<dbReference type="InterPro" id="IPR037525">
    <property type="entry name" value="Velvet_dom"/>
</dbReference>
<evidence type="ECO:0000256" key="3">
    <source>
        <dbReference type="ARBA" id="ARBA00022490"/>
    </source>
</evidence>
<accession>A0AAJ0CHN4</accession>
<keyword evidence="12" id="KW-1185">Reference proteome</keyword>
<evidence type="ECO:0000256" key="6">
    <source>
        <dbReference type="ARBA" id="ARBA00023163"/>
    </source>
</evidence>
<comment type="similarity">
    <text evidence="8">Belongs to the velvet family. VeA subfamily.</text>
</comment>
<evidence type="ECO:0000313" key="11">
    <source>
        <dbReference type="EMBL" id="KAK2593243.1"/>
    </source>
</evidence>
<sequence>MRVPVASPYITTADAYASSSSRLADSLHPKRNFVKSASRVSVKDGKHVYELIILQQPERGRASGVGRKTLTDRRPIDPPTIVQLRIMEGSRDITTQSRSHFFLHASLESVCSADHGFPSTNAIKCTPELNGVSVSSMAHFRLPIEAGYFVFPDLAVNCEGSFRLNLNLFEAANKDGACSGIEYRKGDEAFDWRMEIKTQGFHVYRPAQFPGLTESSQLSKAMAEQGCRIRVRRSICMRRRGDKTRKCDESAHATNSTALLAPNQTHRSLGPELLPSLREVVSDWISKDKASTTLAPDRSPMNSQATEKLGAKPPPQSVSHKLMWPTALGSLLPPLMKGGSYISQNLCRQSLESASPPFCNSRQFWPVTIGRKPSSTSPPTTIFSYHSHLANSVMRRSLETMKPTKKEFTPPRPTGLERLKISNLISALVETKPWPTADRQ</sequence>
<dbReference type="AlphaFoldDB" id="A0AAJ0CHN4"/>
<evidence type="ECO:0000256" key="9">
    <source>
        <dbReference type="SAM" id="MobiDB-lite"/>
    </source>
</evidence>
<dbReference type="Proteomes" id="UP001251528">
    <property type="component" value="Unassembled WGS sequence"/>
</dbReference>
<keyword evidence="3" id="KW-0963">Cytoplasm</keyword>
<evidence type="ECO:0000256" key="7">
    <source>
        <dbReference type="ARBA" id="ARBA00023242"/>
    </source>
</evidence>
<keyword evidence="4" id="KW-0749">Sporulation</keyword>
<dbReference type="GO" id="GO:0030435">
    <property type="term" value="P:sporulation resulting in formation of a cellular spore"/>
    <property type="evidence" value="ECO:0007669"/>
    <property type="project" value="UniProtKB-KW"/>
</dbReference>
<dbReference type="InterPro" id="IPR038491">
    <property type="entry name" value="Velvet_dom_sf"/>
</dbReference>
<evidence type="ECO:0000259" key="10">
    <source>
        <dbReference type="PROSITE" id="PS51821"/>
    </source>
</evidence>
<evidence type="ECO:0000256" key="8">
    <source>
        <dbReference type="ARBA" id="ARBA00038005"/>
    </source>
</evidence>
<comment type="subcellular location">
    <subcellularLocation>
        <location evidence="2">Cytoplasm</location>
    </subcellularLocation>
    <subcellularLocation>
        <location evidence="1">Nucleus</location>
    </subcellularLocation>
</comment>
<dbReference type="GO" id="GO:0005737">
    <property type="term" value="C:cytoplasm"/>
    <property type="evidence" value="ECO:0007669"/>
    <property type="project" value="UniProtKB-SubCell"/>
</dbReference>
<dbReference type="Pfam" id="PF11754">
    <property type="entry name" value="Velvet"/>
    <property type="match status" value="2"/>
</dbReference>
<comment type="caution">
    <text evidence="11">The sequence shown here is derived from an EMBL/GenBank/DDBJ whole genome shotgun (WGS) entry which is preliminary data.</text>
</comment>
<feature type="region of interest" description="Disordered" evidence="9">
    <location>
        <begin position="291"/>
        <end position="318"/>
    </location>
</feature>
<dbReference type="PANTHER" id="PTHR33572:SF14">
    <property type="entry name" value="DEVELOPMENTAL AND SECONDARY METABOLISM REGULATOR VEA"/>
    <property type="match status" value="1"/>
</dbReference>
<evidence type="ECO:0000256" key="4">
    <source>
        <dbReference type="ARBA" id="ARBA00022969"/>
    </source>
</evidence>
<dbReference type="PROSITE" id="PS51821">
    <property type="entry name" value="VELVET"/>
    <property type="match status" value="1"/>
</dbReference>
<dbReference type="GO" id="GO:0005634">
    <property type="term" value="C:nucleus"/>
    <property type="evidence" value="ECO:0007669"/>
    <property type="project" value="UniProtKB-SubCell"/>
</dbReference>
<protein>
    <submittedName>
        <fullName evidence="11">Velum formation-related protein</fullName>
    </submittedName>
</protein>
<reference evidence="11" key="1">
    <citation type="submission" date="2023-06" db="EMBL/GenBank/DDBJ databases">
        <title>Conoideocrella luteorostrata (Hypocreales: Clavicipitaceae), a potential biocontrol fungus for elongate hemlock scale in United States Christmas tree production areas.</title>
        <authorList>
            <person name="Barrett H."/>
            <person name="Lovett B."/>
            <person name="Macias A.M."/>
            <person name="Stajich J.E."/>
            <person name="Kasson M.T."/>
        </authorList>
    </citation>
    <scope>NUCLEOTIDE SEQUENCE</scope>
    <source>
        <strain evidence="11">ARSEF 14590</strain>
    </source>
</reference>